<feature type="transmembrane region" description="Helical" evidence="2">
    <location>
        <begin position="125"/>
        <end position="146"/>
    </location>
</feature>
<feature type="transmembrane region" description="Helical" evidence="2">
    <location>
        <begin position="58"/>
        <end position="80"/>
    </location>
</feature>
<feature type="transmembrane region" description="Helical" evidence="2">
    <location>
        <begin position="187"/>
        <end position="213"/>
    </location>
</feature>
<evidence type="ECO:0000256" key="1">
    <source>
        <dbReference type="SAM" id="MobiDB-lite"/>
    </source>
</evidence>
<gene>
    <name evidence="3" type="ORF">HD594_002377</name>
</gene>
<dbReference type="Proteomes" id="UP000537775">
    <property type="component" value="Unassembled WGS sequence"/>
</dbReference>
<keyword evidence="2" id="KW-1133">Transmembrane helix</keyword>
<dbReference type="RefSeq" id="WP_184751165.1">
    <property type="nucleotide sequence ID" value="NZ_BAAAJR010000009.1"/>
</dbReference>
<accession>A0A7X0FQX3</accession>
<proteinExistence type="predicted"/>
<evidence type="ECO:0000256" key="2">
    <source>
        <dbReference type="SAM" id="Phobius"/>
    </source>
</evidence>
<name>A0A7X0FQX3_9MICO</name>
<reference evidence="3 4" key="1">
    <citation type="submission" date="2020-08" db="EMBL/GenBank/DDBJ databases">
        <title>Sequencing the genomes of 1000 actinobacteria strains.</title>
        <authorList>
            <person name="Klenk H.-P."/>
        </authorList>
    </citation>
    <scope>NUCLEOTIDE SEQUENCE [LARGE SCALE GENOMIC DNA]</scope>
    <source>
        <strain evidence="3 4">DSM 12511</strain>
    </source>
</reference>
<keyword evidence="2" id="KW-0472">Membrane</keyword>
<evidence type="ECO:0000313" key="4">
    <source>
        <dbReference type="Proteomes" id="UP000537775"/>
    </source>
</evidence>
<feature type="transmembrane region" description="Helical" evidence="2">
    <location>
        <begin position="92"/>
        <end position="113"/>
    </location>
</feature>
<organism evidence="3 4">
    <name type="scientific">Microbacterium thalassium</name>
    <dbReference type="NCBI Taxonomy" id="362649"/>
    <lineage>
        <taxon>Bacteria</taxon>
        <taxon>Bacillati</taxon>
        <taxon>Actinomycetota</taxon>
        <taxon>Actinomycetes</taxon>
        <taxon>Micrococcales</taxon>
        <taxon>Microbacteriaceae</taxon>
        <taxon>Microbacterium</taxon>
    </lineage>
</organism>
<feature type="transmembrane region" description="Helical" evidence="2">
    <location>
        <begin position="26"/>
        <end position="52"/>
    </location>
</feature>
<keyword evidence="4" id="KW-1185">Reference proteome</keyword>
<keyword evidence="2" id="KW-0812">Transmembrane</keyword>
<feature type="transmembrane region" description="Helical" evidence="2">
    <location>
        <begin position="158"/>
        <end position="181"/>
    </location>
</feature>
<dbReference type="EMBL" id="JACHML010000001">
    <property type="protein sequence ID" value="MBB6392064.1"/>
    <property type="molecule type" value="Genomic_DNA"/>
</dbReference>
<feature type="region of interest" description="Disordered" evidence="1">
    <location>
        <begin position="221"/>
        <end position="242"/>
    </location>
</feature>
<sequence length="242" mass="24706">MSTGARASDAATAAIRTAARRRVLRTWIPAATIAEAVGFVVPAAAGVATASAAPSVQLATLLGAGAIEGALLGAGQAWALRRLDVPVRASRWVLLTAAGAILAYVCGMAPSTWASSLVTAPPAVLIPVGMVLGAVLVASIGGAQWVELRRHVPRAGHWVWITAVAWLAALGAFLGIAMPLWTDGQPFWLMLAIGIGAGLVMAAVAATVTGFGLARLLRPRRGSDRSAPRSAHRSSVGAPRHV</sequence>
<dbReference type="AlphaFoldDB" id="A0A7X0FQX3"/>
<protein>
    <submittedName>
        <fullName evidence="3">Uncharacterized protein</fullName>
    </submittedName>
</protein>
<evidence type="ECO:0000313" key="3">
    <source>
        <dbReference type="EMBL" id="MBB6392064.1"/>
    </source>
</evidence>
<comment type="caution">
    <text evidence="3">The sequence shown here is derived from an EMBL/GenBank/DDBJ whole genome shotgun (WGS) entry which is preliminary data.</text>
</comment>